<evidence type="ECO:0000313" key="4">
    <source>
        <dbReference type="Proteomes" id="UP001342314"/>
    </source>
</evidence>
<accession>A0AAV5GC37</accession>
<evidence type="ECO:0000313" key="3">
    <source>
        <dbReference type="EMBL" id="GJN87325.1"/>
    </source>
</evidence>
<dbReference type="EMBL" id="BQKY01000001">
    <property type="protein sequence ID" value="GJN87325.1"/>
    <property type="molecule type" value="Genomic_DNA"/>
</dbReference>
<dbReference type="Proteomes" id="UP001342314">
    <property type="component" value="Unassembled WGS sequence"/>
</dbReference>
<keyword evidence="4" id="KW-1185">Reference proteome</keyword>
<dbReference type="AlphaFoldDB" id="A0AAV5GC37"/>
<sequence length="332" mass="35319">MAEAPRGAHQDGENDRLSSASSDFLLLTTQTSPLLSPHAPIPLPRPRFLGVLLGAAVLDFAVTLYLALCVPVSDLPASAVAINLARPFVVAAAVSTKRAREMGPVMLGQATVSALVLLFRLNELVQTNAIPSPSPHSLFQLPFRLPHLPANVLNHVTLWYLVSFAFSLLHYALFAIFVGVRRRRNPFVERGPGGMRRSSTWGEQRWDGRTELVPGTGSVRSSRASGDDDDGLLVADAFEGGYSSAAEGSGDEDGTGLDSSLESEDEDDIIDIPRKQGGAGGSLRRRASRLSLRSPLLAPAPEDAQRSGGPGQRPPGLRASRNYGSINSLAGI</sequence>
<keyword evidence="2" id="KW-0812">Transmembrane</keyword>
<feature type="region of interest" description="Disordered" evidence="1">
    <location>
        <begin position="208"/>
        <end position="230"/>
    </location>
</feature>
<feature type="region of interest" description="Disordered" evidence="1">
    <location>
        <begin position="242"/>
        <end position="332"/>
    </location>
</feature>
<feature type="compositionally biased region" description="Polar residues" evidence="1">
    <location>
        <begin position="322"/>
        <end position="332"/>
    </location>
</feature>
<feature type="transmembrane region" description="Helical" evidence="2">
    <location>
        <begin position="48"/>
        <end position="68"/>
    </location>
</feature>
<comment type="caution">
    <text evidence="3">The sequence shown here is derived from an EMBL/GenBank/DDBJ whole genome shotgun (WGS) entry which is preliminary data.</text>
</comment>
<organism evidence="3 4">
    <name type="scientific">Rhodotorula paludigena</name>
    <dbReference type="NCBI Taxonomy" id="86838"/>
    <lineage>
        <taxon>Eukaryota</taxon>
        <taxon>Fungi</taxon>
        <taxon>Dikarya</taxon>
        <taxon>Basidiomycota</taxon>
        <taxon>Pucciniomycotina</taxon>
        <taxon>Microbotryomycetes</taxon>
        <taxon>Sporidiobolales</taxon>
        <taxon>Sporidiobolaceae</taxon>
        <taxon>Rhodotorula</taxon>
    </lineage>
</organism>
<keyword evidence="2" id="KW-1133">Transmembrane helix</keyword>
<evidence type="ECO:0000256" key="2">
    <source>
        <dbReference type="SAM" id="Phobius"/>
    </source>
</evidence>
<evidence type="ECO:0000256" key="1">
    <source>
        <dbReference type="SAM" id="MobiDB-lite"/>
    </source>
</evidence>
<protein>
    <submittedName>
        <fullName evidence="3">Uncharacterized protein</fullName>
    </submittedName>
</protein>
<name>A0AAV5GC37_9BASI</name>
<feature type="compositionally biased region" description="Acidic residues" evidence="1">
    <location>
        <begin position="249"/>
        <end position="270"/>
    </location>
</feature>
<keyword evidence="2" id="KW-0472">Membrane</keyword>
<reference evidence="3 4" key="1">
    <citation type="submission" date="2021-12" db="EMBL/GenBank/DDBJ databases">
        <title>High titer production of polyol ester of fatty acids by Rhodotorula paludigena BS15 towards product separation-free biomass refinery.</title>
        <authorList>
            <person name="Mano J."/>
            <person name="Ono H."/>
            <person name="Tanaka T."/>
            <person name="Naito K."/>
            <person name="Sushida H."/>
            <person name="Ike M."/>
            <person name="Tokuyasu K."/>
            <person name="Kitaoka M."/>
        </authorList>
    </citation>
    <scope>NUCLEOTIDE SEQUENCE [LARGE SCALE GENOMIC DNA]</scope>
    <source>
        <strain evidence="3 4">BS15</strain>
    </source>
</reference>
<proteinExistence type="predicted"/>
<feature type="compositionally biased region" description="Low complexity" evidence="1">
    <location>
        <begin position="289"/>
        <end position="301"/>
    </location>
</feature>
<gene>
    <name evidence="3" type="ORF">Rhopal_000273-T1</name>
</gene>
<feature type="transmembrane region" description="Helical" evidence="2">
    <location>
        <begin position="158"/>
        <end position="180"/>
    </location>
</feature>